<reference evidence="1" key="1">
    <citation type="submission" date="2018-05" db="EMBL/GenBank/DDBJ databases">
        <authorList>
            <person name="Lanie J.A."/>
            <person name="Ng W.-L."/>
            <person name="Kazmierczak K.M."/>
            <person name="Andrzejewski T.M."/>
            <person name="Davidsen T.M."/>
            <person name="Wayne K.J."/>
            <person name="Tettelin H."/>
            <person name="Glass J.I."/>
            <person name="Rusch D."/>
            <person name="Podicherti R."/>
            <person name="Tsui H.-C.T."/>
            <person name="Winkler M.E."/>
        </authorList>
    </citation>
    <scope>NUCLEOTIDE SEQUENCE</scope>
</reference>
<name>A0A382J1M7_9ZZZZ</name>
<sequence>MFKLACVVQAVSWGTVGRERKLAGELPIDVIAESVWKVRPQKVIVL</sequence>
<protein>
    <submittedName>
        <fullName evidence="1">Uncharacterized protein</fullName>
    </submittedName>
</protein>
<dbReference type="EMBL" id="UINC01070849">
    <property type="protein sequence ID" value="SVC05312.1"/>
    <property type="molecule type" value="Genomic_DNA"/>
</dbReference>
<accession>A0A382J1M7</accession>
<dbReference type="AlphaFoldDB" id="A0A382J1M7"/>
<evidence type="ECO:0000313" key="1">
    <source>
        <dbReference type="EMBL" id="SVC05312.1"/>
    </source>
</evidence>
<proteinExistence type="predicted"/>
<organism evidence="1">
    <name type="scientific">marine metagenome</name>
    <dbReference type="NCBI Taxonomy" id="408172"/>
    <lineage>
        <taxon>unclassified sequences</taxon>
        <taxon>metagenomes</taxon>
        <taxon>ecological metagenomes</taxon>
    </lineage>
</organism>
<gene>
    <name evidence="1" type="ORF">METZ01_LOCUS258166</name>
</gene>